<evidence type="ECO:0000313" key="5">
    <source>
        <dbReference type="Proteomes" id="UP000282323"/>
    </source>
</evidence>
<feature type="binding site" evidence="2">
    <location>
        <position position="92"/>
    </location>
    <ligand>
        <name>Cu cation</name>
        <dbReference type="ChEBI" id="CHEBI:23378"/>
    </ligand>
</feature>
<proteinExistence type="inferred from homology"/>
<feature type="binding site" evidence="2">
    <location>
        <position position="185"/>
    </location>
    <ligand>
        <name>Cu cation</name>
        <dbReference type="ChEBI" id="CHEBI:23378"/>
    </ligand>
</feature>
<dbReference type="PROSITE" id="PS51257">
    <property type="entry name" value="PROKAR_LIPOPROTEIN"/>
    <property type="match status" value="1"/>
</dbReference>
<dbReference type="InterPro" id="IPR036249">
    <property type="entry name" value="Thioredoxin-like_sf"/>
</dbReference>
<reference evidence="4 5" key="1">
    <citation type="submission" date="2018-10" db="EMBL/GenBank/DDBJ databases">
        <title>Natrarchaeobius chitinivorans gen. nov., sp. nov., and Natrarchaeobius haloalkaliphilus sp. nov., alkaliphilic, chitin-utilizing haloarchaea from hypersaline alkaline lakes.</title>
        <authorList>
            <person name="Sorokin D.Y."/>
            <person name="Elcheninov A.G."/>
            <person name="Kostrikina N.A."/>
            <person name="Bale N.J."/>
            <person name="Sinninghe Damste J.S."/>
            <person name="Khijniak T.V."/>
            <person name="Kublanov I.V."/>
            <person name="Toshchakov S.V."/>
        </authorList>
    </citation>
    <scope>NUCLEOTIDE SEQUENCE [LARGE SCALE GENOMIC DNA]</scope>
    <source>
        <strain evidence="4 5">AArcht4T</strain>
    </source>
</reference>
<dbReference type="Proteomes" id="UP000282323">
    <property type="component" value="Unassembled WGS sequence"/>
</dbReference>
<feature type="disulfide bond" description="Redox-active" evidence="3">
    <location>
        <begin position="88"/>
        <end position="92"/>
    </location>
</feature>
<keyword evidence="2" id="KW-0186">Copper</keyword>
<dbReference type="OrthoDB" id="27579at2157"/>
<evidence type="ECO:0000256" key="2">
    <source>
        <dbReference type="PIRSR" id="PIRSR603782-1"/>
    </source>
</evidence>
<dbReference type="CDD" id="cd02968">
    <property type="entry name" value="SCO"/>
    <property type="match status" value="1"/>
</dbReference>
<gene>
    <name evidence="4" type="ORF">EA473_12575</name>
</gene>
<dbReference type="GO" id="GO:0046872">
    <property type="term" value="F:metal ion binding"/>
    <property type="evidence" value="ECO:0007669"/>
    <property type="project" value="UniProtKB-KW"/>
</dbReference>
<evidence type="ECO:0000313" key="4">
    <source>
        <dbReference type="EMBL" id="RQG94204.1"/>
    </source>
</evidence>
<keyword evidence="3" id="KW-1015">Disulfide bond</keyword>
<keyword evidence="5" id="KW-1185">Reference proteome</keyword>
<evidence type="ECO:0000256" key="1">
    <source>
        <dbReference type="ARBA" id="ARBA00010996"/>
    </source>
</evidence>
<dbReference type="RefSeq" id="WP_124195963.1">
    <property type="nucleotide sequence ID" value="NZ_REGA01000010.1"/>
</dbReference>
<evidence type="ECO:0000256" key="3">
    <source>
        <dbReference type="PIRSR" id="PIRSR603782-2"/>
    </source>
</evidence>
<protein>
    <submittedName>
        <fullName evidence="4">SCO family protein</fullName>
    </submittedName>
</protein>
<sequence>MNRRRVLGTGATAVLTTIAGCLTDALGGESADDVVLEPAGDETQGDPSYPTYGDPFPTFELADPLAGRVVDVGDVDDCLVCTAFFATCPAECIPLMNAMSTVQTNSLEGGFGSDTLFLAITFDPERDTADELREHAEMMGVDLEAGNWHYLRPDDANDAKAVVDDRLGIPFEREDLGGGEYDFIHVTVTFLVNPGGYVERSYRGENPDTQRIADDLETVLERWA</sequence>
<comment type="caution">
    <text evidence="4">The sequence shown here is derived from an EMBL/GenBank/DDBJ whole genome shotgun (WGS) entry which is preliminary data.</text>
</comment>
<comment type="similarity">
    <text evidence="1">Belongs to the SCO1/2 family.</text>
</comment>
<dbReference type="EMBL" id="REGA01000010">
    <property type="protein sequence ID" value="RQG94204.1"/>
    <property type="molecule type" value="Genomic_DNA"/>
</dbReference>
<dbReference type="Gene3D" id="3.40.30.10">
    <property type="entry name" value="Glutaredoxin"/>
    <property type="match status" value="1"/>
</dbReference>
<dbReference type="AlphaFoldDB" id="A0A3N6M1G9"/>
<feature type="binding site" evidence="2">
    <location>
        <position position="88"/>
    </location>
    <ligand>
        <name>Cu cation</name>
        <dbReference type="ChEBI" id="CHEBI:23378"/>
    </ligand>
</feature>
<dbReference type="SUPFAM" id="SSF52833">
    <property type="entry name" value="Thioredoxin-like"/>
    <property type="match status" value="1"/>
</dbReference>
<name>A0A3N6M1G9_NATCH</name>
<accession>A0A3N6M1G9</accession>
<keyword evidence="2" id="KW-0479">Metal-binding</keyword>
<organism evidence="4 5">
    <name type="scientific">Natrarchaeobius chitinivorans</name>
    <dbReference type="NCBI Taxonomy" id="1679083"/>
    <lineage>
        <taxon>Archaea</taxon>
        <taxon>Methanobacteriati</taxon>
        <taxon>Methanobacteriota</taxon>
        <taxon>Stenosarchaea group</taxon>
        <taxon>Halobacteria</taxon>
        <taxon>Halobacteriales</taxon>
        <taxon>Natrialbaceae</taxon>
        <taxon>Natrarchaeobius</taxon>
    </lineage>
</organism>
<dbReference type="Pfam" id="PF02630">
    <property type="entry name" value="SCO1-SenC"/>
    <property type="match status" value="1"/>
</dbReference>
<dbReference type="InterPro" id="IPR003782">
    <property type="entry name" value="SCO1/SenC"/>
</dbReference>